<dbReference type="STRING" id="51670.SAMN04488557_2202"/>
<dbReference type="CDD" id="cd00198">
    <property type="entry name" value="vWFA"/>
    <property type="match status" value="1"/>
</dbReference>
<dbReference type="SMART" id="SM00327">
    <property type="entry name" value="VWA"/>
    <property type="match status" value="1"/>
</dbReference>
<dbReference type="RefSeq" id="WP_092867712.1">
    <property type="nucleotide sequence ID" value="NZ_FPCH01000002.1"/>
</dbReference>
<keyword evidence="1" id="KW-0812">Transmembrane</keyword>
<dbReference type="AlphaFoldDB" id="A0A1I7NHC2"/>
<dbReference type="Gene3D" id="3.40.50.410">
    <property type="entry name" value="von Willebrand factor, type A domain"/>
    <property type="match status" value="1"/>
</dbReference>
<sequence>MTRIGINFDRRLILLLAALTGAIVAIIGIHIIRNQRVADVLAVIDITGSMNTRDMGNPPGSLDRLEAVRQSLIGMMQDIPCQSRLGLGVFSERRSFLLLNPVEICSNYDALEGAISGLDWRMAWQGDSYVAKGLYSALDIAASLKSDLIFFTDGHEAPPLPFTGVPEFEGKPGAVKGLIAGVGGSEKTPIPKFDDEGRQVGVYNQSDVPQENRIGAAPKDAETREGYNPRNAPWGALEAAGDEQLSSVKTAHLQDLASRTGLSYVGLQKAGAIAPKLLSSSEPRIVPISTDMAYVPALFALLSILAVYALQFVERAPMRRSPRPARPL</sequence>
<dbReference type="OrthoDB" id="7055767at2"/>
<dbReference type="Proteomes" id="UP000199423">
    <property type="component" value="Unassembled WGS sequence"/>
</dbReference>
<keyword evidence="4" id="KW-1185">Reference proteome</keyword>
<evidence type="ECO:0000256" key="1">
    <source>
        <dbReference type="SAM" id="Phobius"/>
    </source>
</evidence>
<dbReference type="PROSITE" id="PS50234">
    <property type="entry name" value="VWFA"/>
    <property type="match status" value="1"/>
</dbReference>
<accession>A0A1I7NHC2</accession>
<organism evidence="3 4">
    <name type="scientific">Hyphomicrobium facile</name>
    <dbReference type="NCBI Taxonomy" id="51670"/>
    <lineage>
        <taxon>Bacteria</taxon>
        <taxon>Pseudomonadati</taxon>
        <taxon>Pseudomonadota</taxon>
        <taxon>Alphaproteobacteria</taxon>
        <taxon>Hyphomicrobiales</taxon>
        <taxon>Hyphomicrobiaceae</taxon>
        <taxon>Hyphomicrobium</taxon>
    </lineage>
</organism>
<dbReference type="EMBL" id="FPCH01000002">
    <property type="protein sequence ID" value="SFV34065.1"/>
    <property type="molecule type" value="Genomic_DNA"/>
</dbReference>
<evidence type="ECO:0000313" key="4">
    <source>
        <dbReference type="Proteomes" id="UP000199423"/>
    </source>
</evidence>
<feature type="domain" description="VWFA" evidence="2">
    <location>
        <begin position="39"/>
        <end position="183"/>
    </location>
</feature>
<gene>
    <name evidence="3" type="ORF">SAMN04488557_2202</name>
</gene>
<dbReference type="SUPFAM" id="SSF53300">
    <property type="entry name" value="vWA-like"/>
    <property type="match status" value="1"/>
</dbReference>
<reference evidence="4" key="1">
    <citation type="submission" date="2016-10" db="EMBL/GenBank/DDBJ databases">
        <authorList>
            <person name="Varghese N."/>
            <person name="Submissions S."/>
        </authorList>
    </citation>
    <scope>NUCLEOTIDE SEQUENCE [LARGE SCALE GENOMIC DNA]</scope>
    <source>
        <strain evidence="4">DSM 1565</strain>
    </source>
</reference>
<keyword evidence="1" id="KW-1133">Transmembrane helix</keyword>
<feature type="transmembrane region" description="Helical" evidence="1">
    <location>
        <begin position="293"/>
        <end position="313"/>
    </location>
</feature>
<dbReference type="Pfam" id="PF13519">
    <property type="entry name" value="VWA_2"/>
    <property type="match status" value="1"/>
</dbReference>
<name>A0A1I7NHC2_9HYPH</name>
<dbReference type="InterPro" id="IPR002035">
    <property type="entry name" value="VWF_A"/>
</dbReference>
<evidence type="ECO:0000259" key="2">
    <source>
        <dbReference type="PROSITE" id="PS50234"/>
    </source>
</evidence>
<keyword evidence="1" id="KW-0472">Membrane</keyword>
<dbReference type="InterPro" id="IPR036465">
    <property type="entry name" value="vWFA_dom_sf"/>
</dbReference>
<evidence type="ECO:0000313" key="3">
    <source>
        <dbReference type="EMBL" id="SFV34065.1"/>
    </source>
</evidence>
<feature type="transmembrane region" description="Helical" evidence="1">
    <location>
        <begin position="12"/>
        <end position="32"/>
    </location>
</feature>
<protein>
    <submittedName>
        <fullName evidence="3">MxaL protein</fullName>
    </submittedName>
</protein>
<proteinExistence type="predicted"/>